<name>A0ABW5IL76_9BACT</name>
<reference evidence="3" key="1">
    <citation type="journal article" date="2019" name="Int. J. Syst. Evol. Microbiol.">
        <title>The Global Catalogue of Microorganisms (GCM) 10K type strain sequencing project: providing services to taxonomists for standard genome sequencing and annotation.</title>
        <authorList>
            <consortium name="The Broad Institute Genomics Platform"/>
            <consortium name="The Broad Institute Genome Sequencing Center for Infectious Disease"/>
            <person name="Wu L."/>
            <person name="Ma J."/>
        </authorList>
    </citation>
    <scope>NUCLEOTIDE SEQUENCE [LARGE SCALE GENOMIC DNA]</scope>
    <source>
        <strain evidence="3">KCTC 42498</strain>
    </source>
</reference>
<dbReference type="Proteomes" id="UP001597544">
    <property type="component" value="Unassembled WGS sequence"/>
</dbReference>
<proteinExistence type="predicted"/>
<gene>
    <name evidence="2" type="ORF">ACFSRY_06755</name>
</gene>
<keyword evidence="3" id="KW-1185">Reference proteome</keyword>
<sequence length="261" mass="29540">MKIYKILLLSLGMCSLTACEKDEPIEELGKSLDTYRPEVQMTVSNRAPEVGDTITFSVTTWQRNDDISKVELLQKVYEDFGLYFELDKTVVETWNPDDPVMVVTDTIYNNTAWKTFPEEGRSLNSYYVTSRNAYVLNGEYKNFKPESGKYSLEGEELLDQLPEEPYKILLNQLSYSITVAEYQNLFPEATDNHFVITGGARTGISSAGRAYLQQNLTKGLLKEKGFKQLKKVGDIHAVITARVTTSKGAVAERSNEFESSY</sequence>
<dbReference type="PROSITE" id="PS51257">
    <property type="entry name" value="PROKAR_LIPOPROTEIN"/>
    <property type="match status" value="1"/>
</dbReference>
<evidence type="ECO:0000313" key="3">
    <source>
        <dbReference type="Proteomes" id="UP001597544"/>
    </source>
</evidence>
<dbReference type="EMBL" id="JBHULU010000009">
    <property type="protein sequence ID" value="MFD2513559.1"/>
    <property type="molecule type" value="Genomic_DNA"/>
</dbReference>
<feature type="chain" id="PRO_5045064874" evidence="1">
    <location>
        <begin position="21"/>
        <end position="261"/>
    </location>
</feature>
<evidence type="ECO:0000313" key="2">
    <source>
        <dbReference type="EMBL" id="MFD2513559.1"/>
    </source>
</evidence>
<protein>
    <submittedName>
        <fullName evidence="2">Uncharacterized protein</fullName>
    </submittedName>
</protein>
<feature type="signal peptide" evidence="1">
    <location>
        <begin position="1"/>
        <end position="20"/>
    </location>
</feature>
<dbReference type="RefSeq" id="WP_377504338.1">
    <property type="nucleotide sequence ID" value="NZ_JBHULU010000009.1"/>
</dbReference>
<comment type="caution">
    <text evidence="2">The sequence shown here is derived from an EMBL/GenBank/DDBJ whole genome shotgun (WGS) entry which is preliminary data.</text>
</comment>
<organism evidence="2 3">
    <name type="scientific">Pontibacter locisalis</name>
    <dbReference type="NCBI Taxonomy" id="1719035"/>
    <lineage>
        <taxon>Bacteria</taxon>
        <taxon>Pseudomonadati</taxon>
        <taxon>Bacteroidota</taxon>
        <taxon>Cytophagia</taxon>
        <taxon>Cytophagales</taxon>
        <taxon>Hymenobacteraceae</taxon>
        <taxon>Pontibacter</taxon>
    </lineage>
</organism>
<evidence type="ECO:0000256" key="1">
    <source>
        <dbReference type="SAM" id="SignalP"/>
    </source>
</evidence>
<accession>A0ABW5IL76</accession>
<keyword evidence="1" id="KW-0732">Signal</keyword>